<dbReference type="EMBL" id="FOKK01000001">
    <property type="protein sequence ID" value="SFA80143.1"/>
    <property type="molecule type" value="Genomic_DNA"/>
</dbReference>
<keyword evidence="2" id="KW-1185">Reference proteome</keyword>
<name>A0A1I0VW73_9BACT</name>
<reference evidence="1 2" key="1">
    <citation type="submission" date="2016-10" db="EMBL/GenBank/DDBJ databases">
        <authorList>
            <person name="de Groot N.N."/>
        </authorList>
    </citation>
    <scope>NUCLEOTIDE SEQUENCE [LARGE SCALE GENOMIC DNA]</scope>
    <source>
        <strain evidence="1 2">DSM 23399</strain>
    </source>
</reference>
<proteinExistence type="predicted"/>
<evidence type="ECO:0000313" key="2">
    <source>
        <dbReference type="Proteomes" id="UP000198790"/>
    </source>
</evidence>
<protein>
    <recommendedName>
        <fullName evidence="3">DUF4221 domain-containing protein</fullName>
    </recommendedName>
</protein>
<organism evidence="1 2">
    <name type="scientific">Algoriphagus aquimarinus</name>
    <dbReference type="NCBI Taxonomy" id="237018"/>
    <lineage>
        <taxon>Bacteria</taxon>
        <taxon>Pseudomonadati</taxon>
        <taxon>Bacteroidota</taxon>
        <taxon>Cytophagia</taxon>
        <taxon>Cytophagales</taxon>
        <taxon>Cyclobacteriaceae</taxon>
        <taxon>Algoriphagus</taxon>
    </lineage>
</organism>
<evidence type="ECO:0008006" key="3">
    <source>
        <dbReference type="Google" id="ProtNLM"/>
    </source>
</evidence>
<sequence length="386" mass="44231">MKLSHWFLALLVTSFFSCESPKTSQTNEKSDFKLEITDSIRVAYIGKLNLMDVNPEFERILLFDPQNMKFVSTDFEGNILGEFSKDRDAPDGFGFYPMGAGKFNASKNIQVVSATGIFEYDLEGNLLNSTKVPRDQIKPFSGRIDAKREIQFVNGKILVTGTVARGEFNKTQPEFYDTFLQLVKADPKTGNYEQFLNLDPESIFQNDMSHEPTTISTTFEVVNDELYVISGTDPFLNIYELDFPYNKVKRIPLQLKDYRLNQGEDPKKADPRAISYDPSFGIIHKLVIVGDKLVLTYDTGYDAQDALRYHEQMANDERKVFNTRIANKYKLRYQVLDLDGKLLSDSEIPEKLGDVFVGREGAVWFMGKVNPEIEEDYFTLYKVKIK</sequence>
<accession>A0A1I0VW73</accession>
<dbReference type="Proteomes" id="UP000198790">
    <property type="component" value="Unassembled WGS sequence"/>
</dbReference>
<dbReference type="AlphaFoldDB" id="A0A1I0VW73"/>
<dbReference type="PROSITE" id="PS51257">
    <property type="entry name" value="PROKAR_LIPOPROTEIN"/>
    <property type="match status" value="1"/>
</dbReference>
<evidence type="ECO:0000313" key="1">
    <source>
        <dbReference type="EMBL" id="SFA80143.1"/>
    </source>
</evidence>
<dbReference type="RefSeq" id="WP_092894482.1">
    <property type="nucleotide sequence ID" value="NZ_FOKK01000001.1"/>
</dbReference>
<gene>
    <name evidence="1" type="ORF">SAMN04489723_101391</name>
</gene>
<dbReference type="OrthoDB" id="832467at2"/>